<evidence type="ECO:0000256" key="1">
    <source>
        <dbReference type="SAM" id="Phobius"/>
    </source>
</evidence>
<dbReference type="Proteomes" id="UP001209076">
    <property type="component" value="Unassembled WGS sequence"/>
</dbReference>
<evidence type="ECO:0000313" key="2">
    <source>
        <dbReference type="EMBL" id="MCU0104541.1"/>
    </source>
</evidence>
<keyword evidence="1" id="KW-1133">Transmembrane helix</keyword>
<gene>
    <name evidence="2" type="ORF">N7603_02605</name>
</gene>
<sequence>MHAYKRSIIVQLGVFGFFFFYGLDSVLVTLIERTLPFIIVELSLFFIILGVFLYFFYKTPKEIVYVVQKSSMDKIKVVLYTIAVSLIVSIVFSGIQAIEDFQMYAEIITSAITSLAGLFGVYIGFEIMNQNK</sequence>
<comment type="caution">
    <text evidence="2">The sequence shown here is derived from an EMBL/GenBank/DDBJ whole genome shotgun (WGS) entry which is preliminary data.</text>
</comment>
<keyword evidence="1" id="KW-0472">Membrane</keyword>
<dbReference type="RefSeq" id="WP_262095778.1">
    <property type="nucleotide sequence ID" value="NZ_JAOEGN010000003.1"/>
</dbReference>
<dbReference type="EMBL" id="JAOEGN010000003">
    <property type="protein sequence ID" value="MCU0104541.1"/>
    <property type="molecule type" value="Genomic_DNA"/>
</dbReference>
<reference evidence="3" key="1">
    <citation type="submission" date="2023-07" db="EMBL/GenBank/DDBJ databases">
        <title>Novel Mycoplasma species identified in domestic and wild animals.</title>
        <authorList>
            <person name="Volokhov D.V."/>
            <person name="Furtak V.A."/>
            <person name="Zagorodnyaya T.A."/>
        </authorList>
    </citation>
    <scope>NUCLEOTIDE SEQUENCE [LARGE SCALE GENOMIC DNA]</scope>
    <source>
        <strain evidence="3">92-19</strain>
    </source>
</reference>
<accession>A0ABT2PUC5</accession>
<name>A0ABT2PUC5_9MOLU</name>
<keyword evidence="3" id="KW-1185">Reference proteome</keyword>
<feature type="transmembrane region" description="Helical" evidence="1">
    <location>
        <begin position="37"/>
        <end position="57"/>
    </location>
</feature>
<feature type="transmembrane region" description="Helical" evidence="1">
    <location>
        <begin position="104"/>
        <end position="125"/>
    </location>
</feature>
<evidence type="ECO:0000313" key="3">
    <source>
        <dbReference type="Proteomes" id="UP001209076"/>
    </source>
</evidence>
<feature type="transmembrane region" description="Helical" evidence="1">
    <location>
        <begin position="77"/>
        <end position="98"/>
    </location>
</feature>
<protein>
    <submittedName>
        <fullName evidence="2">Uncharacterized protein</fullName>
    </submittedName>
</protein>
<feature type="transmembrane region" description="Helical" evidence="1">
    <location>
        <begin position="12"/>
        <end position="31"/>
    </location>
</feature>
<keyword evidence="1" id="KW-0812">Transmembrane</keyword>
<organism evidence="2 3">
    <name type="scientific">Paracholeplasma vituli</name>
    <dbReference type="NCBI Taxonomy" id="69473"/>
    <lineage>
        <taxon>Bacteria</taxon>
        <taxon>Bacillati</taxon>
        <taxon>Mycoplasmatota</taxon>
        <taxon>Mollicutes</taxon>
        <taxon>Acholeplasmatales</taxon>
        <taxon>Acholeplasmataceae</taxon>
        <taxon>Paracholeplasma</taxon>
    </lineage>
</organism>
<proteinExistence type="predicted"/>